<dbReference type="AlphaFoldDB" id="A0AAD2G0Q5"/>
<sequence>MSFAARNLSRALVRRTPAVAARRNVVTVPRLGTKEQMEKEAIEQIRARLSYQKEIMEANPHKSHAEEWAELWTWIKISIFFCGPLCIFAVTKDLLIEEHHHRPTEGNPEYMGIRNKEYPWECDSCDLFDMDCWKKCRADKLAGN</sequence>
<dbReference type="PANTHER" id="PTHR11504:SF0">
    <property type="entry name" value="CYTOCHROME C OXIDASE SUBUNIT"/>
    <property type="match status" value="1"/>
</dbReference>
<protein>
    <recommendedName>
        <fullName evidence="8">Cytochrome c oxidase subunit</fullName>
    </recommendedName>
</protein>
<dbReference type="PANTHER" id="PTHR11504">
    <property type="entry name" value="CYTOCHROME C OXIDASE POLYPEPTIDE VIA"/>
    <property type="match status" value="1"/>
</dbReference>
<accession>A0AAD2G0Q5</accession>
<dbReference type="Gene3D" id="4.10.95.10">
    <property type="entry name" value="Cytochrome c oxidase, subunit VIa"/>
    <property type="match status" value="1"/>
</dbReference>
<dbReference type="SUPFAM" id="SSF81411">
    <property type="entry name" value="Mitochondrial cytochrome c oxidase subunit VIa"/>
    <property type="match status" value="1"/>
</dbReference>
<dbReference type="GO" id="GO:0005743">
    <property type="term" value="C:mitochondrial inner membrane"/>
    <property type="evidence" value="ECO:0007669"/>
    <property type="project" value="UniProtKB-SubCell"/>
</dbReference>
<dbReference type="InterPro" id="IPR001349">
    <property type="entry name" value="Cyt_c_oxidase_su6a"/>
</dbReference>
<gene>
    <name evidence="6" type="ORF">CYCCA115_LOCUS17743</name>
</gene>
<evidence type="ECO:0000256" key="1">
    <source>
        <dbReference type="ARBA" id="ARBA00004273"/>
    </source>
</evidence>
<organism evidence="6 7">
    <name type="scientific">Cylindrotheca closterium</name>
    <dbReference type="NCBI Taxonomy" id="2856"/>
    <lineage>
        <taxon>Eukaryota</taxon>
        <taxon>Sar</taxon>
        <taxon>Stramenopiles</taxon>
        <taxon>Ochrophyta</taxon>
        <taxon>Bacillariophyta</taxon>
        <taxon>Bacillariophyceae</taxon>
        <taxon>Bacillariophycidae</taxon>
        <taxon>Bacillariales</taxon>
        <taxon>Bacillariaceae</taxon>
        <taxon>Cylindrotheca</taxon>
    </lineage>
</organism>
<evidence type="ECO:0000256" key="5">
    <source>
        <dbReference type="ARBA" id="ARBA00023136"/>
    </source>
</evidence>
<name>A0AAD2G0Q5_9STRA</name>
<comment type="subcellular location">
    <subcellularLocation>
        <location evidence="1">Mitochondrion inner membrane</location>
    </subcellularLocation>
</comment>
<evidence type="ECO:0000313" key="6">
    <source>
        <dbReference type="EMBL" id="CAJ1959321.1"/>
    </source>
</evidence>
<dbReference type="GO" id="GO:0006123">
    <property type="term" value="P:mitochondrial electron transport, cytochrome c to oxygen"/>
    <property type="evidence" value="ECO:0007669"/>
    <property type="project" value="TreeGrafter"/>
</dbReference>
<dbReference type="EMBL" id="CAKOGP040001992">
    <property type="protein sequence ID" value="CAJ1959321.1"/>
    <property type="molecule type" value="Genomic_DNA"/>
</dbReference>
<dbReference type="InterPro" id="IPR036418">
    <property type="entry name" value="Cyt_c_oxidase_su6a_sf"/>
</dbReference>
<comment type="caution">
    <text evidence="6">The sequence shown here is derived from an EMBL/GenBank/DDBJ whole genome shotgun (WGS) entry which is preliminary data.</text>
</comment>
<keyword evidence="2" id="KW-0999">Mitochondrion inner membrane</keyword>
<keyword evidence="5" id="KW-0472">Membrane</keyword>
<keyword evidence="4" id="KW-0496">Mitochondrion</keyword>
<evidence type="ECO:0000256" key="4">
    <source>
        <dbReference type="ARBA" id="ARBA00023128"/>
    </source>
</evidence>
<keyword evidence="3" id="KW-0809">Transit peptide</keyword>
<evidence type="ECO:0000313" key="7">
    <source>
        <dbReference type="Proteomes" id="UP001295423"/>
    </source>
</evidence>
<dbReference type="GO" id="GO:0030234">
    <property type="term" value="F:enzyme regulator activity"/>
    <property type="evidence" value="ECO:0007669"/>
    <property type="project" value="TreeGrafter"/>
</dbReference>
<evidence type="ECO:0000256" key="2">
    <source>
        <dbReference type="ARBA" id="ARBA00022792"/>
    </source>
</evidence>
<evidence type="ECO:0008006" key="8">
    <source>
        <dbReference type="Google" id="ProtNLM"/>
    </source>
</evidence>
<reference evidence="6" key="1">
    <citation type="submission" date="2023-08" db="EMBL/GenBank/DDBJ databases">
        <authorList>
            <person name="Audoor S."/>
            <person name="Bilcke G."/>
        </authorList>
    </citation>
    <scope>NUCLEOTIDE SEQUENCE</scope>
</reference>
<proteinExistence type="predicted"/>
<keyword evidence="7" id="KW-1185">Reference proteome</keyword>
<evidence type="ECO:0000256" key="3">
    <source>
        <dbReference type="ARBA" id="ARBA00022946"/>
    </source>
</evidence>
<dbReference type="Proteomes" id="UP001295423">
    <property type="component" value="Unassembled WGS sequence"/>
</dbReference>